<gene>
    <name evidence="3" type="ORF">SAMN04515673_10752</name>
</gene>
<dbReference type="InterPro" id="IPR002881">
    <property type="entry name" value="DUF58"/>
</dbReference>
<dbReference type="RefSeq" id="WP_092080810.1">
    <property type="nucleotide sequence ID" value="NZ_FOYI01000007.1"/>
</dbReference>
<dbReference type="PANTHER" id="PTHR33608:SF12">
    <property type="entry name" value="DUF58 DOMAIN-CONTAINING PROTEIN"/>
    <property type="match status" value="1"/>
</dbReference>
<dbReference type="STRING" id="871652.SAMN04515673_10752"/>
<evidence type="ECO:0000256" key="1">
    <source>
        <dbReference type="SAM" id="MobiDB-lite"/>
    </source>
</evidence>
<dbReference type="AlphaFoldDB" id="A0A1I6E3U0"/>
<dbReference type="PANTHER" id="PTHR33608">
    <property type="entry name" value="BLL2464 PROTEIN"/>
    <property type="match status" value="1"/>
</dbReference>
<evidence type="ECO:0000259" key="2">
    <source>
        <dbReference type="Pfam" id="PF01882"/>
    </source>
</evidence>
<evidence type="ECO:0000313" key="4">
    <source>
        <dbReference type="Proteomes" id="UP000199302"/>
    </source>
</evidence>
<dbReference type="EMBL" id="FOYI01000007">
    <property type="protein sequence ID" value="SFR12356.1"/>
    <property type="molecule type" value="Genomic_DNA"/>
</dbReference>
<feature type="region of interest" description="Disordered" evidence="1">
    <location>
        <begin position="24"/>
        <end position="49"/>
    </location>
</feature>
<dbReference type="OrthoDB" id="9776116at2"/>
<sequence length="292" mass="30653">MAARQGIDLTAEALIALRGASASPLGAPNPGRSGARSGRRRGPGFDIHDLRPFVSGDDPRHIDPGASARSGRLQLRTFLEEVDHSALLIADFRASMLWGSRARLRSVAAAEALAVVGWQVVGAGGAVGLMILRDGGPEFHPPRARDAAMLRVAAALDAAHRAALNDAPPQEPLTLDRAMHGAARLIRPGTTVILATGLDDPGRGLEPALGRLARRADLMLLAVTDPLQADPPALDLPFADPGGRVLWGRLPAARPGGADLFDRIGAQVVDVRTDQPFHLPKGGTMRAPEPAR</sequence>
<dbReference type="Pfam" id="PF01882">
    <property type="entry name" value="DUF58"/>
    <property type="match status" value="1"/>
</dbReference>
<name>A0A1I6E3U0_9RHOB</name>
<proteinExistence type="predicted"/>
<reference evidence="3 4" key="1">
    <citation type="submission" date="2016-10" db="EMBL/GenBank/DDBJ databases">
        <authorList>
            <person name="de Groot N.N."/>
        </authorList>
    </citation>
    <scope>NUCLEOTIDE SEQUENCE [LARGE SCALE GENOMIC DNA]</scope>
    <source>
        <strain evidence="4">KMM 9023,NRIC 0796,JCM 17311,KCTC 23692</strain>
    </source>
</reference>
<dbReference type="Proteomes" id="UP000199302">
    <property type="component" value="Unassembled WGS sequence"/>
</dbReference>
<protein>
    <recommendedName>
        <fullName evidence="2">DUF58 domain-containing protein</fullName>
    </recommendedName>
</protein>
<feature type="domain" description="DUF58" evidence="2">
    <location>
        <begin position="49"/>
        <end position="232"/>
    </location>
</feature>
<keyword evidence="4" id="KW-1185">Reference proteome</keyword>
<accession>A0A1I6E3U0</accession>
<evidence type="ECO:0000313" key="3">
    <source>
        <dbReference type="EMBL" id="SFR12356.1"/>
    </source>
</evidence>
<organism evidence="3 4">
    <name type="scientific">Poseidonocella sedimentorum</name>
    <dbReference type="NCBI Taxonomy" id="871652"/>
    <lineage>
        <taxon>Bacteria</taxon>
        <taxon>Pseudomonadati</taxon>
        <taxon>Pseudomonadota</taxon>
        <taxon>Alphaproteobacteria</taxon>
        <taxon>Rhodobacterales</taxon>
        <taxon>Roseobacteraceae</taxon>
        <taxon>Poseidonocella</taxon>
    </lineage>
</organism>